<dbReference type="Gene3D" id="1.20.1250.20">
    <property type="entry name" value="MFS general substrate transporter like domains"/>
    <property type="match status" value="1"/>
</dbReference>
<accession>A0ABD3MID6</accession>
<dbReference type="EMBL" id="JALLAZ020001790">
    <property type="protein sequence ID" value="KAL3763840.1"/>
    <property type="molecule type" value="Genomic_DNA"/>
</dbReference>
<evidence type="ECO:0000313" key="8">
    <source>
        <dbReference type="EMBL" id="KAL3763840.1"/>
    </source>
</evidence>
<keyword evidence="3 7" id="KW-0812">Transmembrane</keyword>
<dbReference type="InterPro" id="IPR052983">
    <property type="entry name" value="MFS_Riboflavin_Transporter"/>
</dbReference>
<comment type="subcellular location">
    <subcellularLocation>
        <location evidence="1">Membrane</location>
        <topology evidence="1">Multi-pass membrane protein</topology>
    </subcellularLocation>
</comment>
<evidence type="ECO:0000256" key="6">
    <source>
        <dbReference type="SAM" id="MobiDB-lite"/>
    </source>
</evidence>
<gene>
    <name evidence="8" type="ORF">ACHAW5_006258</name>
</gene>
<feature type="transmembrane region" description="Helical" evidence="7">
    <location>
        <begin position="49"/>
        <end position="69"/>
    </location>
</feature>
<proteinExistence type="predicted"/>
<feature type="transmembrane region" description="Helical" evidence="7">
    <location>
        <begin position="7"/>
        <end position="29"/>
    </location>
</feature>
<feature type="transmembrane region" description="Helical" evidence="7">
    <location>
        <begin position="315"/>
        <end position="337"/>
    </location>
</feature>
<dbReference type="Proteomes" id="UP001530315">
    <property type="component" value="Unassembled WGS sequence"/>
</dbReference>
<feature type="transmembrane region" description="Helical" evidence="7">
    <location>
        <begin position="349"/>
        <end position="369"/>
    </location>
</feature>
<protein>
    <recommendedName>
        <fullName evidence="10">Major facilitator superfamily (MFS) profile domain-containing protein</fullName>
    </recommendedName>
</protein>
<feature type="transmembrane region" description="Helical" evidence="7">
    <location>
        <begin position="404"/>
        <end position="432"/>
    </location>
</feature>
<feature type="transmembrane region" description="Helical" evidence="7">
    <location>
        <begin position="189"/>
        <end position="209"/>
    </location>
</feature>
<feature type="transmembrane region" description="Helical" evidence="7">
    <location>
        <begin position="105"/>
        <end position="126"/>
    </location>
</feature>
<reference evidence="8 9" key="1">
    <citation type="submission" date="2024-10" db="EMBL/GenBank/DDBJ databases">
        <title>Updated reference genomes for cyclostephanoid diatoms.</title>
        <authorList>
            <person name="Roberts W.R."/>
            <person name="Alverson A.J."/>
        </authorList>
    </citation>
    <scope>NUCLEOTIDE SEQUENCE [LARGE SCALE GENOMIC DNA]</scope>
    <source>
        <strain evidence="8 9">AJA276-08</strain>
    </source>
</reference>
<name>A0ABD3MID6_9STRA</name>
<evidence type="ECO:0000256" key="1">
    <source>
        <dbReference type="ARBA" id="ARBA00004141"/>
    </source>
</evidence>
<feature type="transmembrane region" description="Helical" evidence="7">
    <location>
        <begin position="471"/>
        <end position="491"/>
    </location>
</feature>
<evidence type="ECO:0000256" key="4">
    <source>
        <dbReference type="ARBA" id="ARBA00022989"/>
    </source>
</evidence>
<evidence type="ECO:0000256" key="3">
    <source>
        <dbReference type="ARBA" id="ARBA00022692"/>
    </source>
</evidence>
<evidence type="ECO:0000256" key="5">
    <source>
        <dbReference type="ARBA" id="ARBA00023136"/>
    </source>
</evidence>
<evidence type="ECO:0000256" key="2">
    <source>
        <dbReference type="ARBA" id="ARBA00022448"/>
    </source>
</evidence>
<evidence type="ECO:0000256" key="7">
    <source>
        <dbReference type="SAM" id="Phobius"/>
    </source>
</evidence>
<dbReference type="SUPFAM" id="SSF103473">
    <property type="entry name" value="MFS general substrate transporter"/>
    <property type="match status" value="1"/>
</dbReference>
<dbReference type="InterPro" id="IPR036259">
    <property type="entry name" value="MFS_trans_sf"/>
</dbReference>
<keyword evidence="5 7" id="KW-0472">Membrane</keyword>
<evidence type="ECO:0008006" key="10">
    <source>
        <dbReference type="Google" id="ProtNLM"/>
    </source>
</evidence>
<keyword evidence="9" id="KW-1185">Reference proteome</keyword>
<feature type="transmembrane region" description="Helical" evidence="7">
    <location>
        <begin position="439"/>
        <end position="459"/>
    </location>
</feature>
<organism evidence="8 9">
    <name type="scientific">Stephanodiscus triporus</name>
    <dbReference type="NCBI Taxonomy" id="2934178"/>
    <lineage>
        <taxon>Eukaryota</taxon>
        <taxon>Sar</taxon>
        <taxon>Stramenopiles</taxon>
        <taxon>Ochrophyta</taxon>
        <taxon>Bacillariophyta</taxon>
        <taxon>Coscinodiscophyceae</taxon>
        <taxon>Thalassiosirophycidae</taxon>
        <taxon>Stephanodiscales</taxon>
        <taxon>Stephanodiscaceae</taxon>
        <taxon>Stephanodiscus</taxon>
    </lineage>
</organism>
<evidence type="ECO:0000313" key="9">
    <source>
        <dbReference type="Proteomes" id="UP001530315"/>
    </source>
</evidence>
<dbReference type="GO" id="GO:0016020">
    <property type="term" value="C:membrane"/>
    <property type="evidence" value="ECO:0007669"/>
    <property type="project" value="UniProtKB-SubCell"/>
</dbReference>
<dbReference type="PANTHER" id="PTHR43385:SF1">
    <property type="entry name" value="RIBOFLAVIN TRANSPORTER RIBJ"/>
    <property type="match status" value="1"/>
</dbReference>
<dbReference type="AlphaFoldDB" id="A0ABD3MID6"/>
<keyword evidence="4 7" id="KW-1133">Transmembrane helix</keyword>
<feature type="region of interest" description="Disordered" evidence="6">
    <location>
        <begin position="212"/>
        <end position="240"/>
    </location>
</feature>
<comment type="caution">
    <text evidence="8">The sequence shown here is derived from an EMBL/GenBank/DDBJ whole genome shotgun (WGS) entry which is preliminary data.</text>
</comment>
<dbReference type="InterPro" id="IPR011701">
    <property type="entry name" value="MFS"/>
</dbReference>
<feature type="transmembrane region" description="Helical" evidence="7">
    <location>
        <begin position="81"/>
        <end position="99"/>
    </location>
</feature>
<feature type="transmembrane region" description="Helical" evidence="7">
    <location>
        <begin position="138"/>
        <end position="162"/>
    </location>
</feature>
<sequence>MSDEWNVDAILSLMGGTIFHFIVGIKMMWGNIAPYVTSYLVQFNPEVTYSSALHIYTGIFLGQSLTMYLGGRLEKRVGQRSSAYIGATIVSGCTYLSSHCKTLRSFAFLQALVGAGIGLSYSAPILCGFGHLKNNKGIVTGIVTTGSGVGPFLAGLVATTFVNGENCPVDPTTGLYDPASPVVGRVPDMFRVLGMMYAVVGFVGASLLIPTGMEGPPNDDDDNDAGGPPPVQSSLMGGDVGESLTLTDGGEFDFYYDGSMREDDGGEETTRRSTMKSILRASNLNKGRGHQRYGSRVKFEVRFELTTTQMINDSLSWLVIGTAICTGVSGFYVAATYKSYGQTAISDDHFITVVGCLACLCNGVSRAVWGLTADRIGHFETLEVTAYAYPIVMLMYTLSVHSKLAFGFCVCSMYGLWGASGCLMPAIVAFLFGDKHLGTNYGFIFFVYGVMCVIIIDSAGNSGFDFGRLNYFFIAVSFVGAILCSHIRYLTSKVKDEKVLKHHRSTSSVHSML</sequence>
<feature type="transmembrane region" description="Helical" evidence="7">
    <location>
        <begin position="381"/>
        <end position="398"/>
    </location>
</feature>
<dbReference type="PANTHER" id="PTHR43385">
    <property type="entry name" value="RIBOFLAVIN TRANSPORTER RIBJ"/>
    <property type="match status" value="1"/>
</dbReference>
<dbReference type="Pfam" id="PF07690">
    <property type="entry name" value="MFS_1"/>
    <property type="match status" value="1"/>
</dbReference>
<keyword evidence="2" id="KW-0813">Transport</keyword>